<keyword evidence="3" id="KW-1185">Reference proteome</keyword>
<comment type="caution">
    <text evidence="2">The sequence shown here is derived from an EMBL/GenBank/DDBJ whole genome shotgun (WGS) entry which is preliminary data.</text>
</comment>
<gene>
    <name evidence="2" type="ORF">GCM10007377_01950</name>
</gene>
<protein>
    <recommendedName>
        <fullName evidence="1">Cyclophilin-like domain-containing protein</fullName>
    </recommendedName>
</protein>
<dbReference type="InterPro" id="IPR041183">
    <property type="entry name" value="Cyclophilin-like"/>
</dbReference>
<dbReference type="Pfam" id="PF18050">
    <property type="entry name" value="Cyclophil_like2"/>
    <property type="match status" value="1"/>
</dbReference>
<dbReference type="AlphaFoldDB" id="A0A8J3F0U5"/>
<reference evidence="2" key="1">
    <citation type="journal article" date="2014" name="Int. J. Syst. Evol. Microbiol.">
        <title>Complete genome sequence of Corynebacterium casei LMG S-19264T (=DSM 44701T), isolated from a smear-ripened cheese.</title>
        <authorList>
            <consortium name="US DOE Joint Genome Institute (JGI-PGF)"/>
            <person name="Walter F."/>
            <person name="Albersmeier A."/>
            <person name="Kalinowski J."/>
            <person name="Ruckert C."/>
        </authorList>
    </citation>
    <scope>NUCLEOTIDE SEQUENCE</scope>
    <source>
        <strain evidence="2">CCM 8606</strain>
    </source>
</reference>
<dbReference type="Proteomes" id="UP000619536">
    <property type="component" value="Unassembled WGS sequence"/>
</dbReference>
<evidence type="ECO:0000313" key="2">
    <source>
        <dbReference type="EMBL" id="GGI12636.1"/>
    </source>
</evidence>
<evidence type="ECO:0000259" key="1">
    <source>
        <dbReference type="Pfam" id="PF18050"/>
    </source>
</evidence>
<evidence type="ECO:0000313" key="3">
    <source>
        <dbReference type="Proteomes" id="UP000619536"/>
    </source>
</evidence>
<proteinExistence type="predicted"/>
<feature type="domain" description="Cyclophilin-like" evidence="1">
    <location>
        <begin position="6"/>
        <end position="60"/>
    </location>
</feature>
<organism evidence="2 3">
    <name type="scientific">Galliscardovia ingluviei</name>
    <dbReference type="NCBI Taxonomy" id="1769422"/>
    <lineage>
        <taxon>Bacteria</taxon>
        <taxon>Bacillati</taxon>
        <taxon>Actinomycetota</taxon>
        <taxon>Actinomycetes</taxon>
        <taxon>Bifidobacteriales</taxon>
        <taxon>Bifidobacteriaceae</taxon>
        <taxon>Galliscardovia</taxon>
    </lineage>
</organism>
<dbReference type="EMBL" id="BMDH01000001">
    <property type="protein sequence ID" value="GGI12636.1"/>
    <property type="molecule type" value="Genomic_DNA"/>
</dbReference>
<accession>A0A8J3F0U5</accession>
<name>A0A8J3F0U5_9BIFI</name>
<sequence>MRNDVQTETSYGDIVLYSGNQIVIFYGSNSWAYTRLGHVDLSQQEMREMLGIGDVAITLE</sequence>
<reference evidence="2" key="2">
    <citation type="submission" date="2020-09" db="EMBL/GenBank/DDBJ databases">
        <authorList>
            <person name="Sun Q."/>
            <person name="Sedlacek I."/>
        </authorList>
    </citation>
    <scope>NUCLEOTIDE SEQUENCE</scope>
    <source>
        <strain evidence="2">CCM 8606</strain>
    </source>
</reference>